<gene>
    <name evidence="2" type="ORF">E5676_scaffold128G00100</name>
</gene>
<proteinExistence type="predicted"/>
<evidence type="ECO:0000313" key="3">
    <source>
        <dbReference type="Proteomes" id="UP000321947"/>
    </source>
</evidence>
<dbReference type="EMBL" id="SSTD01016133">
    <property type="protein sequence ID" value="TYK01647.1"/>
    <property type="molecule type" value="Genomic_DNA"/>
</dbReference>
<comment type="caution">
    <text evidence="2">The sequence shown here is derived from an EMBL/GenBank/DDBJ whole genome shotgun (WGS) entry which is preliminary data.</text>
</comment>
<dbReference type="Proteomes" id="UP000321947">
    <property type="component" value="Unassembled WGS sequence"/>
</dbReference>
<sequence>MLTMMMETIAKDRTAVGEQTTESAARESAVGKGKESEATSSKAAESNRNLEMADMRRKQRSKKHQLIGANLKRSKCRCSSEMIQIHGYSE</sequence>
<name>A0A5D3BQJ3_CUCMM</name>
<reference evidence="2 3" key="1">
    <citation type="submission" date="2019-08" db="EMBL/GenBank/DDBJ databases">
        <title>Draft genome sequences of two oriental melons (Cucumis melo L. var makuwa).</title>
        <authorList>
            <person name="Kwon S.-Y."/>
        </authorList>
    </citation>
    <scope>NUCLEOTIDE SEQUENCE [LARGE SCALE GENOMIC DNA]</scope>
    <source>
        <strain evidence="3">cv. Chang Bougi</strain>
        <tissue evidence="2">Leaf</tissue>
    </source>
</reference>
<dbReference type="AlphaFoldDB" id="A0A5D3BQJ3"/>
<evidence type="ECO:0000256" key="1">
    <source>
        <dbReference type="SAM" id="MobiDB-lite"/>
    </source>
</evidence>
<accession>A0A5D3BQJ3</accession>
<organism evidence="2 3">
    <name type="scientific">Cucumis melo var. makuwa</name>
    <name type="common">Oriental melon</name>
    <dbReference type="NCBI Taxonomy" id="1194695"/>
    <lineage>
        <taxon>Eukaryota</taxon>
        <taxon>Viridiplantae</taxon>
        <taxon>Streptophyta</taxon>
        <taxon>Embryophyta</taxon>
        <taxon>Tracheophyta</taxon>
        <taxon>Spermatophyta</taxon>
        <taxon>Magnoliopsida</taxon>
        <taxon>eudicotyledons</taxon>
        <taxon>Gunneridae</taxon>
        <taxon>Pentapetalae</taxon>
        <taxon>rosids</taxon>
        <taxon>fabids</taxon>
        <taxon>Cucurbitales</taxon>
        <taxon>Cucurbitaceae</taxon>
        <taxon>Benincaseae</taxon>
        <taxon>Cucumis</taxon>
    </lineage>
</organism>
<feature type="region of interest" description="Disordered" evidence="1">
    <location>
        <begin position="1"/>
        <end position="68"/>
    </location>
</feature>
<protein>
    <submittedName>
        <fullName evidence="2">Transposon Tf2-1 polyprotein isoform X1</fullName>
    </submittedName>
</protein>
<evidence type="ECO:0000313" key="2">
    <source>
        <dbReference type="EMBL" id="TYK01647.1"/>
    </source>
</evidence>